<dbReference type="Proteomes" id="UP000218785">
    <property type="component" value="Chromosome"/>
</dbReference>
<protein>
    <recommendedName>
        <fullName evidence="1">Trypsin-co-occurring domain-containing protein</fullName>
    </recommendedName>
</protein>
<name>A0A1Z4MU49_9CYAN</name>
<reference evidence="2 3" key="1">
    <citation type="submission" date="2017-06" db="EMBL/GenBank/DDBJ databases">
        <title>Genome sequencing of cyanobaciteial culture collection at National Institute for Environmental Studies (NIES).</title>
        <authorList>
            <person name="Hirose Y."/>
            <person name="Shimura Y."/>
            <person name="Fujisawa T."/>
            <person name="Nakamura Y."/>
            <person name="Kawachi M."/>
        </authorList>
    </citation>
    <scope>NUCLEOTIDE SEQUENCE [LARGE SCALE GENOMIC DNA]</scope>
    <source>
        <strain evidence="2 3">NIES-37</strain>
    </source>
</reference>
<organism evidence="2 3">
    <name type="scientific">Tolypothrix tenuis PCC 7101</name>
    <dbReference type="NCBI Taxonomy" id="231146"/>
    <lineage>
        <taxon>Bacteria</taxon>
        <taxon>Bacillati</taxon>
        <taxon>Cyanobacteriota</taxon>
        <taxon>Cyanophyceae</taxon>
        <taxon>Nostocales</taxon>
        <taxon>Tolypothrichaceae</taxon>
        <taxon>Tolypothrix</taxon>
    </lineage>
</organism>
<dbReference type="InterPro" id="IPR045794">
    <property type="entry name" value="Trypco1"/>
</dbReference>
<accession>A0A1Z4MU49</accession>
<sequence>MEAQTKVISVQLSDGTNVRVEATLIGERKLTIPTRPFKEVTIAIESLSRDIAEVIQKVNPDKASVKFGIEISLESGKLSPILVKGTSTANLEITLEWGQTPIEELKIPNSIVKQESPLNMGA</sequence>
<evidence type="ECO:0000259" key="1">
    <source>
        <dbReference type="Pfam" id="PF19493"/>
    </source>
</evidence>
<dbReference type="AlphaFoldDB" id="A0A1Z4MU49"/>
<dbReference type="NCBIfam" id="NF041216">
    <property type="entry name" value="CU044_2847_fam"/>
    <property type="match status" value="1"/>
</dbReference>
<dbReference type="RefSeq" id="WP_321206678.1">
    <property type="nucleotide sequence ID" value="NZ_CAWNJS010000001.1"/>
</dbReference>
<gene>
    <name evidence="2" type="ORF">NIES37_09420</name>
</gene>
<keyword evidence="3" id="KW-1185">Reference proteome</keyword>
<dbReference type="KEGG" id="ttq:NIES37_09420"/>
<evidence type="ECO:0000313" key="2">
    <source>
        <dbReference type="EMBL" id="BAY97005.1"/>
    </source>
</evidence>
<evidence type="ECO:0000313" key="3">
    <source>
        <dbReference type="Proteomes" id="UP000218785"/>
    </source>
</evidence>
<proteinExistence type="predicted"/>
<dbReference type="EMBL" id="AP018248">
    <property type="protein sequence ID" value="BAY97005.1"/>
    <property type="molecule type" value="Genomic_DNA"/>
</dbReference>
<feature type="domain" description="Trypsin-co-occurring" evidence="1">
    <location>
        <begin position="11"/>
        <end position="98"/>
    </location>
</feature>
<dbReference type="Pfam" id="PF19493">
    <property type="entry name" value="Trypco1"/>
    <property type="match status" value="1"/>
</dbReference>